<organism evidence="1 2">
    <name type="scientific">Caerostris extrusa</name>
    <name type="common">Bark spider</name>
    <name type="synonym">Caerostris bankana</name>
    <dbReference type="NCBI Taxonomy" id="172846"/>
    <lineage>
        <taxon>Eukaryota</taxon>
        <taxon>Metazoa</taxon>
        <taxon>Ecdysozoa</taxon>
        <taxon>Arthropoda</taxon>
        <taxon>Chelicerata</taxon>
        <taxon>Arachnida</taxon>
        <taxon>Araneae</taxon>
        <taxon>Araneomorphae</taxon>
        <taxon>Entelegynae</taxon>
        <taxon>Araneoidea</taxon>
        <taxon>Araneidae</taxon>
        <taxon>Caerostris</taxon>
    </lineage>
</organism>
<gene>
    <name evidence="1" type="ORF">CEXT_441621</name>
</gene>
<dbReference type="Proteomes" id="UP001054945">
    <property type="component" value="Unassembled WGS sequence"/>
</dbReference>
<comment type="caution">
    <text evidence="1">The sequence shown here is derived from an EMBL/GenBank/DDBJ whole genome shotgun (WGS) entry which is preliminary data.</text>
</comment>
<evidence type="ECO:0000313" key="1">
    <source>
        <dbReference type="EMBL" id="GIY90824.1"/>
    </source>
</evidence>
<protein>
    <submittedName>
        <fullName evidence="1">Uncharacterized protein</fullName>
    </submittedName>
</protein>
<keyword evidence="2" id="KW-1185">Reference proteome</keyword>
<dbReference type="EMBL" id="BPLR01017352">
    <property type="protein sequence ID" value="GIY90824.1"/>
    <property type="molecule type" value="Genomic_DNA"/>
</dbReference>
<sequence>MLSFVPTALISRNSNCGYQDISSYLVVGLVTLATRGPLFGRQEGQNRDCFHRESSLSHRFHTRGVL</sequence>
<reference evidence="1 2" key="1">
    <citation type="submission" date="2021-06" db="EMBL/GenBank/DDBJ databases">
        <title>Caerostris extrusa draft genome.</title>
        <authorList>
            <person name="Kono N."/>
            <person name="Arakawa K."/>
        </authorList>
    </citation>
    <scope>NUCLEOTIDE SEQUENCE [LARGE SCALE GENOMIC DNA]</scope>
</reference>
<dbReference type="AlphaFoldDB" id="A0AAV4XA82"/>
<accession>A0AAV4XA82</accession>
<name>A0AAV4XA82_CAEEX</name>
<proteinExistence type="predicted"/>
<evidence type="ECO:0000313" key="2">
    <source>
        <dbReference type="Proteomes" id="UP001054945"/>
    </source>
</evidence>